<dbReference type="SUPFAM" id="SSF53850">
    <property type="entry name" value="Periplasmic binding protein-like II"/>
    <property type="match status" value="1"/>
</dbReference>
<dbReference type="Gene3D" id="3.40.190.10">
    <property type="entry name" value="Periplasmic binding protein-like II"/>
    <property type="match status" value="1"/>
</dbReference>
<gene>
    <name evidence="2" type="ORF">EHS13_05410</name>
</gene>
<dbReference type="PANTHER" id="PTHR43649">
    <property type="entry name" value="ARABINOSE-BINDING PROTEIN-RELATED"/>
    <property type="match status" value="1"/>
</dbReference>
<keyword evidence="1" id="KW-0732">Signal</keyword>
<dbReference type="PANTHER" id="PTHR43649:SF16">
    <property type="entry name" value="SUGAR-BINDING LIPOPROTEIN"/>
    <property type="match status" value="1"/>
</dbReference>
<accession>A0A6B8RFS6</accession>
<proteinExistence type="predicted"/>
<dbReference type="EMBL" id="CP034235">
    <property type="protein sequence ID" value="QGQ94383.1"/>
    <property type="molecule type" value="Genomic_DNA"/>
</dbReference>
<keyword evidence="3" id="KW-1185">Reference proteome</keyword>
<feature type="signal peptide" evidence="1">
    <location>
        <begin position="1"/>
        <end position="22"/>
    </location>
</feature>
<evidence type="ECO:0000313" key="3">
    <source>
        <dbReference type="Proteomes" id="UP000426246"/>
    </source>
</evidence>
<evidence type="ECO:0000256" key="1">
    <source>
        <dbReference type="SAM" id="SignalP"/>
    </source>
</evidence>
<dbReference type="KEGG" id="ppsc:EHS13_05410"/>
<dbReference type="InterPro" id="IPR050490">
    <property type="entry name" value="Bact_solute-bd_prot1"/>
</dbReference>
<feature type="chain" id="PRO_5039101792" evidence="1">
    <location>
        <begin position="23"/>
        <end position="492"/>
    </location>
</feature>
<sequence>MQLKRSKWVSILLSLSIVAALAGCSKSTPEATDAPAAATAAPVATAAPDAATPAPDTATAAPVVEDITTKKIAISVYSPPLDNKEGLAAEKAKVVRFNEKYPNIKVTLDPYQYGPTTIAAKGAGGTLATVFQTYASEGKFLSDKGWAADISGLLAKYPFGTQFNANMLNQFKFGDKIYAIPKGGYIVGVGLNKKMLDAKGVAVPPMDWTWADMLATAKAVADPAKGIAGIAPMGKGTESGWNWTNFLYTAGGDIESVGADGKVTATFNSPEGVKALDFYKSLNAENVIPKNWATLGWGDAMGLFGQQRSAMVIGGLDGPADFALNQGGLKPADVLIYPIPVMNAGDKHLGVLGGDFYVFNAKATPDELEAAFLYETFDLFKPEGISSREKDIEARKATNKFFIPSPLEYFNPDSDYGKEMKAMYDKHDNVYQYSAELMSLAVGKPEAQFNGQDFYAEAAKAVQGVFKDKNADSKALLDSAAKALQVKLDAIK</sequence>
<protein>
    <submittedName>
        <fullName evidence="2">Extracellular solute-binding protein</fullName>
    </submittedName>
</protein>
<dbReference type="Proteomes" id="UP000426246">
    <property type="component" value="Chromosome"/>
</dbReference>
<dbReference type="AlphaFoldDB" id="A0A6B8RFS6"/>
<evidence type="ECO:0000313" key="2">
    <source>
        <dbReference type="EMBL" id="QGQ94383.1"/>
    </source>
</evidence>
<name>A0A6B8RFS6_9BACL</name>
<reference evidence="3" key="1">
    <citation type="submission" date="2018-11" db="EMBL/GenBank/DDBJ databases">
        <title>Complete genome sequence of Paenibacillus sp. ML311-T8.</title>
        <authorList>
            <person name="Nam Y.-D."/>
            <person name="Kang J."/>
            <person name="Chung W.-H."/>
            <person name="Park Y.S."/>
        </authorList>
    </citation>
    <scope>NUCLEOTIDE SEQUENCE [LARGE SCALE GENOMIC DNA]</scope>
    <source>
        <strain evidence="3">ML311-T8</strain>
    </source>
</reference>
<dbReference type="InterPro" id="IPR006059">
    <property type="entry name" value="SBP"/>
</dbReference>
<dbReference type="Pfam" id="PF01547">
    <property type="entry name" value="SBP_bac_1"/>
    <property type="match status" value="1"/>
</dbReference>
<organism evidence="2 3">
    <name type="scientific">Paenibacillus psychroresistens</name>
    <dbReference type="NCBI Taxonomy" id="1778678"/>
    <lineage>
        <taxon>Bacteria</taxon>
        <taxon>Bacillati</taxon>
        <taxon>Bacillota</taxon>
        <taxon>Bacilli</taxon>
        <taxon>Bacillales</taxon>
        <taxon>Paenibacillaceae</taxon>
        <taxon>Paenibacillus</taxon>
    </lineage>
</organism>
<dbReference type="PROSITE" id="PS51257">
    <property type="entry name" value="PROKAR_LIPOPROTEIN"/>
    <property type="match status" value="1"/>
</dbReference>